<accession>A0A914RTL5</accession>
<organism evidence="5 6">
    <name type="scientific">Parascaris equorum</name>
    <name type="common">Equine roundworm</name>
    <dbReference type="NCBI Taxonomy" id="6256"/>
    <lineage>
        <taxon>Eukaryota</taxon>
        <taxon>Metazoa</taxon>
        <taxon>Ecdysozoa</taxon>
        <taxon>Nematoda</taxon>
        <taxon>Chromadorea</taxon>
        <taxon>Rhabditida</taxon>
        <taxon>Spirurina</taxon>
        <taxon>Ascaridomorpha</taxon>
        <taxon>Ascaridoidea</taxon>
        <taxon>Ascarididae</taxon>
        <taxon>Parascaris</taxon>
    </lineage>
</organism>
<evidence type="ECO:0000256" key="1">
    <source>
        <dbReference type="ARBA" id="ARBA00009662"/>
    </source>
</evidence>
<dbReference type="Pfam" id="PF04752">
    <property type="entry name" value="ChaC"/>
    <property type="match status" value="1"/>
</dbReference>
<dbReference type="WBParaSite" id="PEQ_0000966301-mRNA-1">
    <property type="protein sequence ID" value="PEQ_0000966301-mRNA-1"/>
    <property type="gene ID" value="PEQ_0000966301"/>
</dbReference>
<dbReference type="PANTHER" id="PTHR12192">
    <property type="entry name" value="CATION TRANSPORT PROTEIN CHAC-RELATED"/>
    <property type="match status" value="1"/>
</dbReference>
<keyword evidence="3" id="KW-0456">Lyase</keyword>
<dbReference type="GO" id="GO:0006751">
    <property type="term" value="P:glutathione catabolic process"/>
    <property type="evidence" value="ECO:0007669"/>
    <property type="project" value="InterPro"/>
</dbReference>
<evidence type="ECO:0000313" key="6">
    <source>
        <dbReference type="WBParaSite" id="PEQ_0000966301-mRNA-1"/>
    </source>
</evidence>
<sequence>MPKILESFTTSENAPTLWIFGYGSLIWNTGFSYDESLKAIAHGYSLRMYQGNTFHRGDTILDNNNYERLQPGRVATLIEDKQSYACGLVFRVTGGAKINAALEHLHEREVLNGYEFNIVPVEALITKDGSERTARITALTCIANANNEFYLGPGPLDEIGEQIALAKGCAGPNSDYLFRLVDAIRSLFPNYCDNHIFALEGSVMERRQRA</sequence>
<dbReference type="AlphaFoldDB" id="A0A914RTL5"/>
<dbReference type="GO" id="GO:0061928">
    <property type="term" value="F:glutathione specific gamma-glutamylcyclotransferase activity"/>
    <property type="evidence" value="ECO:0007669"/>
    <property type="project" value="UniProtKB-EC"/>
</dbReference>
<dbReference type="GO" id="GO:0005737">
    <property type="term" value="C:cytoplasm"/>
    <property type="evidence" value="ECO:0007669"/>
    <property type="project" value="TreeGrafter"/>
</dbReference>
<dbReference type="SUPFAM" id="SSF110857">
    <property type="entry name" value="Gamma-glutamyl cyclotransferase-like"/>
    <property type="match status" value="1"/>
</dbReference>
<dbReference type="InterPro" id="IPR006840">
    <property type="entry name" value="ChaC"/>
</dbReference>
<evidence type="ECO:0000256" key="4">
    <source>
        <dbReference type="ARBA" id="ARBA00048073"/>
    </source>
</evidence>
<protein>
    <recommendedName>
        <fullName evidence="2">glutathione-specific gamma-glutamylcyclotransferase</fullName>
        <ecNumber evidence="2">4.3.2.7</ecNumber>
    </recommendedName>
</protein>
<keyword evidence="5" id="KW-1185">Reference proteome</keyword>
<evidence type="ECO:0000256" key="3">
    <source>
        <dbReference type="ARBA" id="ARBA00023239"/>
    </source>
</evidence>
<evidence type="ECO:0000256" key="2">
    <source>
        <dbReference type="ARBA" id="ARBA00012344"/>
    </source>
</evidence>
<name>A0A914RTL5_PAREQ</name>
<reference evidence="6" key="1">
    <citation type="submission" date="2022-11" db="UniProtKB">
        <authorList>
            <consortium name="WormBaseParasite"/>
        </authorList>
    </citation>
    <scope>IDENTIFICATION</scope>
</reference>
<dbReference type="InterPro" id="IPR013024">
    <property type="entry name" value="GGCT-like"/>
</dbReference>
<dbReference type="InterPro" id="IPR036568">
    <property type="entry name" value="GGCT-like_sf"/>
</dbReference>
<comment type="catalytic activity">
    <reaction evidence="4">
        <text>glutathione = L-cysteinylglycine + 5-oxo-L-proline</text>
        <dbReference type="Rhea" id="RHEA:47724"/>
        <dbReference type="ChEBI" id="CHEBI:57925"/>
        <dbReference type="ChEBI" id="CHEBI:58402"/>
        <dbReference type="ChEBI" id="CHEBI:61694"/>
        <dbReference type="EC" id="4.3.2.7"/>
    </reaction>
</comment>
<dbReference type="Proteomes" id="UP000887564">
    <property type="component" value="Unplaced"/>
</dbReference>
<comment type="similarity">
    <text evidence="1">Belongs to the gamma-glutamylcyclotransferase family. ChaC subfamily.</text>
</comment>
<dbReference type="PANTHER" id="PTHR12192:SF26">
    <property type="entry name" value="GLUTATHIONE-SPECIFIC GAMMA-GLUTAMYLCYCLOTRANSFERASE 1"/>
    <property type="match status" value="1"/>
</dbReference>
<dbReference type="EC" id="4.3.2.7" evidence="2"/>
<dbReference type="Gene3D" id="3.10.490.10">
    <property type="entry name" value="Gamma-glutamyl cyclotransferase-like"/>
    <property type="match status" value="1"/>
</dbReference>
<evidence type="ECO:0000313" key="5">
    <source>
        <dbReference type="Proteomes" id="UP000887564"/>
    </source>
</evidence>
<proteinExistence type="inferred from homology"/>
<dbReference type="CDD" id="cd06661">
    <property type="entry name" value="GGCT_like"/>
    <property type="match status" value="1"/>
</dbReference>